<proteinExistence type="predicted"/>
<dbReference type="PANTHER" id="PTHR36419:SF1">
    <property type="entry name" value="RHO1 GEF LOCALIZING PROTEIN 1"/>
    <property type="match status" value="1"/>
</dbReference>
<dbReference type="AlphaFoldDB" id="A0A165I4H9"/>
<dbReference type="PANTHER" id="PTHR36419">
    <property type="entry name" value="ARRESTIN FAMILY PROTEIN 1"/>
    <property type="match status" value="1"/>
</dbReference>
<dbReference type="GO" id="GO:0000935">
    <property type="term" value="C:division septum"/>
    <property type="evidence" value="ECO:0007669"/>
    <property type="project" value="TreeGrafter"/>
</dbReference>
<feature type="compositionally biased region" description="Low complexity" evidence="1">
    <location>
        <begin position="741"/>
        <end position="750"/>
    </location>
</feature>
<feature type="region of interest" description="Disordered" evidence="1">
    <location>
        <begin position="814"/>
        <end position="932"/>
    </location>
</feature>
<feature type="compositionally biased region" description="Polar residues" evidence="1">
    <location>
        <begin position="725"/>
        <end position="740"/>
    </location>
</feature>
<feature type="compositionally biased region" description="Polar residues" evidence="1">
    <location>
        <begin position="613"/>
        <end position="635"/>
    </location>
</feature>
<evidence type="ECO:0000259" key="2">
    <source>
        <dbReference type="SMART" id="SM01017"/>
    </source>
</evidence>
<gene>
    <name evidence="3" type="ORF">EXIGLDRAFT_674663</name>
</gene>
<dbReference type="InterPro" id="IPR011022">
    <property type="entry name" value="Arrestin_C-like"/>
</dbReference>
<dbReference type="InterPro" id="IPR053060">
    <property type="entry name" value="Cytokinesis_Signaling_Reg"/>
</dbReference>
<feature type="domain" description="Arrestin C-terminal-like" evidence="2">
    <location>
        <begin position="174"/>
        <end position="314"/>
    </location>
</feature>
<dbReference type="Gene3D" id="2.60.40.640">
    <property type="match status" value="2"/>
</dbReference>
<keyword evidence="4" id="KW-1185">Reference proteome</keyword>
<dbReference type="InParanoid" id="A0A165I4H9"/>
<protein>
    <recommendedName>
        <fullName evidence="2">Arrestin C-terminal-like domain-containing protein</fullName>
    </recommendedName>
</protein>
<dbReference type="InterPro" id="IPR014752">
    <property type="entry name" value="Arrestin-like_C"/>
</dbReference>
<organism evidence="3 4">
    <name type="scientific">Exidia glandulosa HHB12029</name>
    <dbReference type="NCBI Taxonomy" id="1314781"/>
    <lineage>
        <taxon>Eukaryota</taxon>
        <taxon>Fungi</taxon>
        <taxon>Dikarya</taxon>
        <taxon>Basidiomycota</taxon>
        <taxon>Agaricomycotina</taxon>
        <taxon>Agaricomycetes</taxon>
        <taxon>Auriculariales</taxon>
        <taxon>Exidiaceae</taxon>
        <taxon>Exidia</taxon>
    </lineage>
</organism>
<evidence type="ECO:0000313" key="3">
    <source>
        <dbReference type="EMBL" id="KZV92884.1"/>
    </source>
</evidence>
<name>A0A165I4H9_EXIGL</name>
<feature type="compositionally biased region" description="Polar residues" evidence="1">
    <location>
        <begin position="449"/>
        <end position="469"/>
    </location>
</feature>
<dbReference type="SUPFAM" id="SSF81296">
    <property type="entry name" value="E set domains"/>
    <property type="match status" value="1"/>
</dbReference>
<feature type="compositionally biased region" description="Low complexity" evidence="1">
    <location>
        <begin position="824"/>
        <end position="842"/>
    </location>
</feature>
<dbReference type="Proteomes" id="UP000077266">
    <property type="component" value="Unassembled WGS sequence"/>
</dbReference>
<accession>A0A165I4H9</accession>
<dbReference type="GO" id="GO:0000917">
    <property type="term" value="P:division septum assembly"/>
    <property type="evidence" value="ECO:0007669"/>
    <property type="project" value="TreeGrafter"/>
</dbReference>
<evidence type="ECO:0000313" key="4">
    <source>
        <dbReference type="Proteomes" id="UP000077266"/>
    </source>
</evidence>
<feature type="compositionally biased region" description="Low complexity" evidence="1">
    <location>
        <begin position="587"/>
        <end position="603"/>
    </location>
</feature>
<reference evidence="3 4" key="1">
    <citation type="journal article" date="2016" name="Mol. Biol. Evol.">
        <title>Comparative Genomics of Early-Diverging Mushroom-Forming Fungi Provides Insights into the Origins of Lignocellulose Decay Capabilities.</title>
        <authorList>
            <person name="Nagy L.G."/>
            <person name="Riley R."/>
            <person name="Tritt A."/>
            <person name="Adam C."/>
            <person name="Daum C."/>
            <person name="Floudas D."/>
            <person name="Sun H."/>
            <person name="Yadav J.S."/>
            <person name="Pangilinan J."/>
            <person name="Larsson K.H."/>
            <person name="Matsuura K."/>
            <person name="Barry K."/>
            <person name="Labutti K."/>
            <person name="Kuo R."/>
            <person name="Ohm R.A."/>
            <person name="Bhattacharya S.S."/>
            <person name="Shirouzu T."/>
            <person name="Yoshinaga Y."/>
            <person name="Martin F.M."/>
            <person name="Grigoriev I.V."/>
            <person name="Hibbett D.S."/>
        </authorList>
    </citation>
    <scope>NUCLEOTIDE SEQUENCE [LARGE SCALE GENOMIC DNA]</scope>
    <source>
        <strain evidence="3 4">HHB12029</strain>
    </source>
</reference>
<dbReference type="EMBL" id="KV426000">
    <property type="protein sequence ID" value="KZV92884.1"/>
    <property type="molecule type" value="Genomic_DNA"/>
</dbReference>
<sequence>MSQPLLTLRAPANVDWIQGYPGIPPSSQFDRPHAAVKGTIEVRPSQPLKAKWLRIELRKVETLPSNAGVFIDYVGQSPVTLWQAPNADDWGMLETCDFPFYVRIPESIPPSLNLEKGSGIRYELVATVCCKGKKGLLRKDATTTVSSTTQIIIDKHELHSTWPIYSQPETKQIRQGAVELIVSRTHTCYGPGDRVSVLATVKSDDLSACVLRTLEFALRETVIFRAGAGGHGKKGGPQVRSGGVGEQRINSNVTMYGGTQYRAELSCVIPPGHSTASVTTARHIDVSYTVHIRATLDNGKLLALELPVTLSNWPRQVSVEAVKRIGPATNLSLDGLLPHTAVPDAVSPHSPRQPTYHTLPGTTQQVATVRDSVAADQWGALPQRMESHTVPGRGLGHATAMSMDVTPTTRLNTHAASPSMPNGLDFMALPATAAAAVASPSIAPPPFGSASTPSSTSGRPLTGGSSSNGKKIDLLAGEDSVVGSTPPTPPPAQPRYPHGRRPSAFSSPTPAPAPGLPAVRESGSIRNWPTAEDEKRRLYEKAVTAANRTQSRMLDNTGGASGSALHGRTQSASVSARPNGAPRRVTSMDSMSSSAASIPTMATGPTASDGPTLYQQALASMPRGQTTPVRQGSTPPQSPPARISQLPTSKAYPSASEEKAALAFEQARRAVERHQSHAQSSADAPIAYEALFPSGTDSIGHGQPSSPPAGSSRVLHTSPPATPPASRQMSLPGSSSSYQTSFGAGSSSAAAPPPFVPASPAFDPTIPEKERIRRAFEARDAAAAAAGIGVAPTYADGPSSMPVPAPYYPSSNGSVRTMSPIPEPSLSTSRTPPRSFSPPLSSHGHSSDTSTRRPPPVPPVLPGSPQPLTAAEEKARLQAQYDADDGVLRPSHNSGRPRTAGSVVEARDPEIKRGKMRAVDAPSAPPLMPRPPKEYIQETLRRDTQSQEQLARLLASENLNFGDAPPLPPKVPL</sequence>
<dbReference type="SMART" id="SM01017">
    <property type="entry name" value="Arrestin_C"/>
    <property type="match status" value="1"/>
</dbReference>
<feature type="compositionally biased region" description="Pro residues" evidence="1">
    <location>
        <begin position="853"/>
        <end position="865"/>
    </location>
</feature>
<dbReference type="OrthoDB" id="4001642at2759"/>
<feature type="region of interest" description="Disordered" evidence="1">
    <location>
        <begin position="446"/>
        <end position="660"/>
    </location>
</feature>
<dbReference type="Pfam" id="PF02752">
    <property type="entry name" value="Arrestin_C"/>
    <property type="match status" value="1"/>
</dbReference>
<dbReference type="InterPro" id="IPR014756">
    <property type="entry name" value="Ig_E-set"/>
</dbReference>
<evidence type="ECO:0000256" key="1">
    <source>
        <dbReference type="SAM" id="MobiDB-lite"/>
    </source>
</evidence>
<feature type="region of interest" description="Disordered" evidence="1">
    <location>
        <begin position="692"/>
        <end position="765"/>
    </location>
</feature>